<evidence type="ECO:0000313" key="5">
    <source>
        <dbReference type="Proteomes" id="UP001107558"/>
    </source>
</evidence>
<proteinExistence type="predicted"/>
<dbReference type="PROSITE" id="PS50297">
    <property type="entry name" value="ANK_REP_REGION"/>
    <property type="match status" value="1"/>
</dbReference>
<dbReference type="InterPro" id="IPR036770">
    <property type="entry name" value="Ankyrin_rpt-contain_sf"/>
</dbReference>
<feature type="repeat" description="ANK" evidence="1">
    <location>
        <begin position="132"/>
        <end position="164"/>
    </location>
</feature>
<dbReference type="SMART" id="SM00443">
    <property type="entry name" value="G_patch"/>
    <property type="match status" value="1"/>
</dbReference>
<dbReference type="SUPFAM" id="SSF48403">
    <property type="entry name" value="Ankyrin repeat"/>
    <property type="match status" value="1"/>
</dbReference>
<gene>
    <name evidence="4" type="ORF">PVAND_005029</name>
</gene>
<dbReference type="InterPro" id="IPR039146">
    <property type="entry name" value="GPANK1"/>
</dbReference>
<dbReference type="AlphaFoldDB" id="A0A9J6BYN2"/>
<feature type="domain" description="G-patch" evidence="3">
    <location>
        <begin position="251"/>
        <end position="297"/>
    </location>
</feature>
<evidence type="ECO:0000256" key="2">
    <source>
        <dbReference type="SAM" id="MobiDB-lite"/>
    </source>
</evidence>
<evidence type="ECO:0000259" key="3">
    <source>
        <dbReference type="PROSITE" id="PS50174"/>
    </source>
</evidence>
<dbReference type="Pfam" id="PF12796">
    <property type="entry name" value="Ank_2"/>
    <property type="match status" value="1"/>
</dbReference>
<dbReference type="Proteomes" id="UP001107558">
    <property type="component" value="Chromosome 2"/>
</dbReference>
<sequence length="345" mass="39198">MESNESETNNVEDFLQSNWRTLATVNFKHKIFVKSSGTEDQIHEKIEKDKSLIEIGESTSKFYQEIIETPSTSTVKCNIEKKIKVAPKKIKVLKIPFNKEKLFRLATNNKVDEIHKLLNESTNVDINAVDNFGWTALMMAACENSLESFQLLLNCGADLKIQDRTGNTATSLAKKKNHKEILNAIEEFLNRQDESGSSSDEDEEESGTDFCPDCKIEISRSSSKSHKSSTVHLFSCKYNTNSKIKSFGIAQSNRGYKMMKTIGWDGNSALGAKKDGKLYPIKTVLRHKRTGLGIKQEDAKITHFKANDVRAVHFKPPPHALTRKEILDQIMKDKRKERQLRRELS</sequence>
<evidence type="ECO:0000313" key="4">
    <source>
        <dbReference type="EMBL" id="KAG5675097.1"/>
    </source>
</evidence>
<comment type="caution">
    <text evidence="4">The sequence shown here is derived from an EMBL/GenBank/DDBJ whole genome shotgun (WGS) entry which is preliminary data.</text>
</comment>
<evidence type="ECO:0000256" key="1">
    <source>
        <dbReference type="PROSITE-ProRule" id="PRU00023"/>
    </source>
</evidence>
<dbReference type="InterPro" id="IPR000467">
    <property type="entry name" value="G_patch_dom"/>
</dbReference>
<dbReference type="InterPro" id="IPR002110">
    <property type="entry name" value="Ankyrin_rpt"/>
</dbReference>
<dbReference type="Gene3D" id="1.25.40.20">
    <property type="entry name" value="Ankyrin repeat-containing domain"/>
    <property type="match status" value="1"/>
</dbReference>
<dbReference type="PROSITE" id="PS50174">
    <property type="entry name" value="G_PATCH"/>
    <property type="match status" value="1"/>
</dbReference>
<dbReference type="PROSITE" id="PS50088">
    <property type="entry name" value="ANK_REPEAT"/>
    <property type="match status" value="1"/>
</dbReference>
<dbReference type="GO" id="GO:0003676">
    <property type="term" value="F:nucleic acid binding"/>
    <property type="evidence" value="ECO:0007669"/>
    <property type="project" value="InterPro"/>
</dbReference>
<dbReference type="PANTHER" id="PTHR20923">
    <property type="entry name" value="BAT4 PROTEIN-RELATED"/>
    <property type="match status" value="1"/>
</dbReference>
<organism evidence="4 5">
    <name type="scientific">Polypedilum vanderplanki</name>
    <name type="common">Sleeping chironomid midge</name>
    <dbReference type="NCBI Taxonomy" id="319348"/>
    <lineage>
        <taxon>Eukaryota</taxon>
        <taxon>Metazoa</taxon>
        <taxon>Ecdysozoa</taxon>
        <taxon>Arthropoda</taxon>
        <taxon>Hexapoda</taxon>
        <taxon>Insecta</taxon>
        <taxon>Pterygota</taxon>
        <taxon>Neoptera</taxon>
        <taxon>Endopterygota</taxon>
        <taxon>Diptera</taxon>
        <taxon>Nematocera</taxon>
        <taxon>Chironomoidea</taxon>
        <taxon>Chironomidae</taxon>
        <taxon>Chironominae</taxon>
        <taxon>Polypedilum</taxon>
        <taxon>Polypedilum</taxon>
    </lineage>
</organism>
<dbReference type="PANTHER" id="PTHR20923:SF1">
    <property type="entry name" value="G PATCH DOMAIN AND ANKYRIN REPEAT-CONTAINING PROTEIN 1"/>
    <property type="match status" value="1"/>
</dbReference>
<keyword evidence="1" id="KW-0040">ANK repeat</keyword>
<protein>
    <recommendedName>
        <fullName evidence="3">G-patch domain-containing protein</fullName>
    </recommendedName>
</protein>
<keyword evidence="5" id="KW-1185">Reference proteome</keyword>
<dbReference type="SMART" id="SM00248">
    <property type="entry name" value="ANK"/>
    <property type="match status" value="1"/>
</dbReference>
<feature type="region of interest" description="Disordered" evidence="2">
    <location>
        <begin position="191"/>
        <end position="211"/>
    </location>
</feature>
<name>A0A9J6BYN2_POLVA</name>
<dbReference type="OrthoDB" id="4735278at2759"/>
<reference evidence="4" key="1">
    <citation type="submission" date="2021-03" db="EMBL/GenBank/DDBJ databases">
        <title>Chromosome level genome of the anhydrobiotic midge Polypedilum vanderplanki.</title>
        <authorList>
            <person name="Yoshida Y."/>
            <person name="Kikawada T."/>
            <person name="Gusev O."/>
        </authorList>
    </citation>
    <scope>NUCLEOTIDE SEQUENCE</scope>
    <source>
        <strain evidence="4">NIAS01</strain>
        <tissue evidence="4">Whole body or cell culture</tissue>
    </source>
</reference>
<dbReference type="Pfam" id="PF01585">
    <property type="entry name" value="G-patch"/>
    <property type="match status" value="1"/>
</dbReference>
<accession>A0A9J6BYN2</accession>
<dbReference type="EMBL" id="JADBJN010000002">
    <property type="protein sequence ID" value="KAG5675097.1"/>
    <property type="molecule type" value="Genomic_DNA"/>
</dbReference>